<dbReference type="RefSeq" id="WP_054936111.1">
    <property type="nucleotide sequence ID" value="NZ_PVXL01000014.1"/>
</dbReference>
<accession>A0A9X7J6J2</accession>
<comment type="caution">
    <text evidence="1">The sequence shown here is derived from an EMBL/GenBank/DDBJ whole genome shotgun (WGS) entry which is preliminary data.</text>
</comment>
<reference evidence="1 2" key="1">
    <citation type="submission" date="2018-03" db="EMBL/GenBank/DDBJ databases">
        <title>Genome sequence of Moorella stamsii DSM 26217.</title>
        <authorList>
            <person name="Poehlein A."/>
            <person name="Daniel R."/>
        </authorList>
    </citation>
    <scope>NUCLEOTIDE SEQUENCE [LARGE SCALE GENOMIC DNA]</scope>
    <source>
        <strain evidence="2">DSM 26217</strain>
    </source>
</reference>
<sequence length="67" mass="7296">MSSWQEETVEVLILVNGCPVACLERPSGTPAVVIKGHMVEGLAVEDENELVEKVMAILQQRFDASKA</sequence>
<keyword evidence="2" id="KW-1185">Reference proteome</keyword>
<protein>
    <submittedName>
        <fullName evidence="1">Uncharacterized protein</fullName>
    </submittedName>
</protein>
<organism evidence="1 2">
    <name type="scientific">Neomoorella stamsii</name>
    <dbReference type="NCBI Taxonomy" id="1266720"/>
    <lineage>
        <taxon>Bacteria</taxon>
        <taxon>Bacillati</taxon>
        <taxon>Bacillota</taxon>
        <taxon>Clostridia</taxon>
        <taxon>Neomoorellales</taxon>
        <taxon>Neomoorellaceae</taxon>
        <taxon>Neomoorella</taxon>
    </lineage>
</organism>
<gene>
    <name evidence="1" type="ORF">MOST_03290</name>
</gene>
<evidence type="ECO:0000313" key="2">
    <source>
        <dbReference type="Proteomes" id="UP000239430"/>
    </source>
</evidence>
<evidence type="ECO:0000313" key="1">
    <source>
        <dbReference type="EMBL" id="PRR77116.1"/>
    </source>
</evidence>
<proteinExistence type="predicted"/>
<dbReference type="EMBL" id="PVXL01000014">
    <property type="protein sequence ID" value="PRR77116.1"/>
    <property type="molecule type" value="Genomic_DNA"/>
</dbReference>
<name>A0A9X7J6J2_9FIRM</name>
<dbReference type="AlphaFoldDB" id="A0A9X7J6J2"/>
<dbReference type="Proteomes" id="UP000239430">
    <property type="component" value="Unassembled WGS sequence"/>
</dbReference>